<dbReference type="PANTHER" id="PTHR31267">
    <property type="entry name" value="DENTIN SIALOPHOSPHOPROTEIN-LIKE PROTEIN"/>
    <property type="match status" value="1"/>
</dbReference>
<dbReference type="AlphaFoldDB" id="A0AAV1A819"/>
<protein>
    <submittedName>
        <fullName evidence="2">Uncharacterized protein</fullName>
    </submittedName>
</protein>
<evidence type="ECO:0000313" key="2">
    <source>
        <dbReference type="EMBL" id="CAI8606247.1"/>
    </source>
</evidence>
<feature type="compositionally biased region" description="Polar residues" evidence="1">
    <location>
        <begin position="215"/>
        <end position="238"/>
    </location>
</feature>
<organism evidence="2 3">
    <name type="scientific">Vicia faba</name>
    <name type="common">Broad bean</name>
    <name type="synonym">Faba vulgaris</name>
    <dbReference type="NCBI Taxonomy" id="3906"/>
    <lineage>
        <taxon>Eukaryota</taxon>
        <taxon>Viridiplantae</taxon>
        <taxon>Streptophyta</taxon>
        <taxon>Embryophyta</taxon>
        <taxon>Tracheophyta</taxon>
        <taxon>Spermatophyta</taxon>
        <taxon>Magnoliopsida</taxon>
        <taxon>eudicotyledons</taxon>
        <taxon>Gunneridae</taxon>
        <taxon>Pentapetalae</taxon>
        <taxon>rosids</taxon>
        <taxon>fabids</taxon>
        <taxon>Fabales</taxon>
        <taxon>Fabaceae</taxon>
        <taxon>Papilionoideae</taxon>
        <taxon>50 kb inversion clade</taxon>
        <taxon>NPAAA clade</taxon>
        <taxon>Hologalegina</taxon>
        <taxon>IRL clade</taxon>
        <taxon>Fabeae</taxon>
        <taxon>Vicia</taxon>
    </lineage>
</organism>
<dbReference type="PANTHER" id="PTHR31267:SF10">
    <property type="entry name" value="SIALOPHOSPHOPROTEIN-LIKE PROTEIN, PUTATIVE-RELATED"/>
    <property type="match status" value="1"/>
</dbReference>
<proteinExistence type="predicted"/>
<dbReference type="EMBL" id="OX451738">
    <property type="protein sequence ID" value="CAI8606247.1"/>
    <property type="molecule type" value="Genomic_DNA"/>
</dbReference>
<keyword evidence="3" id="KW-1185">Reference proteome</keyword>
<accession>A0AAV1A819</accession>
<feature type="region of interest" description="Disordered" evidence="1">
    <location>
        <begin position="196"/>
        <end position="272"/>
    </location>
</feature>
<reference evidence="2 3" key="1">
    <citation type="submission" date="2023-01" db="EMBL/GenBank/DDBJ databases">
        <authorList>
            <person name="Kreplak J."/>
        </authorList>
    </citation>
    <scope>NUCLEOTIDE SEQUENCE [LARGE SCALE GENOMIC DNA]</scope>
</reference>
<evidence type="ECO:0000256" key="1">
    <source>
        <dbReference type="SAM" id="MobiDB-lite"/>
    </source>
</evidence>
<evidence type="ECO:0000313" key="3">
    <source>
        <dbReference type="Proteomes" id="UP001157006"/>
    </source>
</evidence>
<name>A0AAV1A819_VICFA</name>
<dbReference type="Proteomes" id="UP001157006">
    <property type="component" value="Chromosome 3"/>
</dbReference>
<gene>
    <name evidence="2" type="ORF">VFH_III220760</name>
</gene>
<sequence length="310" mass="34068">MPKFAIVMYSSIVMPQANRLVAFFKQSLPSISTSVNAFPAHHYAAMSDQTNLNDGTSVSRQDIQGKNMFGSVAPGINNGLNMENLQQMNSEQRDVPMEDFHVRQELAGSSETSQDKLIVQAPPHNVATLDPTEEKNLFGSDDNPWDGFGRNSALNMLDGSYSFSGFPSLQSGSWSALMQSTVAETSSSEVCIQEEWSGLSSQNTERSFPKEGPSPINSNKQQSVWPDNNLQSAPNISSRPLIRQDDLSRPSSTVTFSGRPGFHQPGADTAQKQKPDTITCRCICGEMDHNTKFLTFLTVEQFFSNSPLNL</sequence>